<reference evidence="1" key="1">
    <citation type="journal article" date="2003" name="Science">
        <title>In-depth view of structure, activity, and evolution of rice chromosome 10.</title>
        <authorList>
            <consortium name="Rice Chromosome 10 Sequencing Consortium"/>
        </authorList>
    </citation>
    <scope>NUCLEOTIDE SEQUENCE [LARGE SCALE GENOMIC DNA]</scope>
</reference>
<dbReference type="EMBL" id="DP000086">
    <property type="protein sequence ID" value="ABB46565.1"/>
    <property type="molecule type" value="Genomic_DNA"/>
</dbReference>
<proteinExistence type="predicted"/>
<dbReference type="AlphaFoldDB" id="Q33BK4"/>
<sequence>MGEAGSAAAMTGVAGSAAATTASKDFGFGVGDFWVGDLRFGVGDFGFAGVIFTGGSL</sequence>
<organism evidence="1">
    <name type="scientific">Oryza sativa subsp. japonica</name>
    <name type="common">Rice</name>
    <dbReference type="NCBI Taxonomy" id="39947"/>
    <lineage>
        <taxon>Eukaryota</taxon>
        <taxon>Viridiplantae</taxon>
        <taxon>Streptophyta</taxon>
        <taxon>Embryophyta</taxon>
        <taxon>Tracheophyta</taxon>
        <taxon>Spermatophyta</taxon>
        <taxon>Magnoliopsida</taxon>
        <taxon>Liliopsida</taxon>
        <taxon>Poales</taxon>
        <taxon>Poaceae</taxon>
        <taxon>BOP clade</taxon>
        <taxon>Oryzoideae</taxon>
        <taxon>Oryzeae</taxon>
        <taxon>Oryzinae</taxon>
        <taxon>Oryza</taxon>
        <taxon>Oryza sativa</taxon>
    </lineage>
</organism>
<reference evidence="1" key="2">
    <citation type="submission" date="2003-05" db="EMBL/GenBank/DDBJ databases">
        <authorList>
            <person name="Buell C.R."/>
            <person name="Wing R.A."/>
            <person name="McCombie W.R."/>
            <person name="Messing J."/>
            <person name="Yuan Q."/>
            <person name="Ouyang S."/>
        </authorList>
    </citation>
    <scope>NUCLEOTIDE SEQUENCE</scope>
</reference>
<reference evidence="1" key="3">
    <citation type="submission" date="2006-07" db="EMBL/GenBank/DDBJ databases">
        <authorList>
            <person name="Buell R."/>
        </authorList>
    </citation>
    <scope>NUCLEOTIDE SEQUENCE</scope>
</reference>
<name>Q33BK4_ORYSJ</name>
<protein>
    <submittedName>
        <fullName evidence="1">Uncharacterized protein</fullName>
    </submittedName>
</protein>
<evidence type="ECO:0000313" key="1">
    <source>
        <dbReference type="EMBL" id="ABB46565.1"/>
    </source>
</evidence>
<accession>Q33BK4</accession>
<gene>
    <name evidence="1" type="ordered locus">LOC_Os10g01150</name>
</gene>